<dbReference type="Proteomes" id="UP000265520">
    <property type="component" value="Unassembled WGS sequence"/>
</dbReference>
<organism evidence="1 2">
    <name type="scientific">Trifolium medium</name>
    <dbReference type="NCBI Taxonomy" id="97028"/>
    <lineage>
        <taxon>Eukaryota</taxon>
        <taxon>Viridiplantae</taxon>
        <taxon>Streptophyta</taxon>
        <taxon>Embryophyta</taxon>
        <taxon>Tracheophyta</taxon>
        <taxon>Spermatophyta</taxon>
        <taxon>Magnoliopsida</taxon>
        <taxon>eudicotyledons</taxon>
        <taxon>Gunneridae</taxon>
        <taxon>Pentapetalae</taxon>
        <taxon>rosids</taxon>
        <taxon>fabids</taxon>
        <taxon>Fabales</taxon>
        <taxon>Fabaceae</taxon>
        <taxon>Papilionoideae</taxon>
        <taxon>50 kb inversion clade</taxon>
        <taxon>NPAAA clade</taxon>
        <taxon>Hologalegina</taxon>
        <taxon>IRL clade</taxon>
        <taxon>Trifolieae</taxon>
        <taxon>Trifolium</taxon>
    </lineage>
</organism>
<accession>A0A392TVA9</accession>
<protein>
    <submittedName>
        <fullName evidence="1">Uncharacterized protein</fullName>
    </submittedName>
</protein>
<proteinExistence type="predicted"/>
<sequence>MSSARSAGGDGALRANAEEAGILLCQLRAAQERMARRASRLEGCIRKARSSARRAASSGASRIFIVHHAR</sequence>
<keyword evidence="2" id="KW-1185">Reference proteome</keyword>
<evidence type="ECO:0000313" key="1">
    <source>
        <dbReference type="EMBL" id="MCI64046.1"/>
    </source>
</evidence>
<evidence type="ECO:0000313" key="2">
    <source>
        <dbReference type="Proteomes" id="UP000265520"/>
    </source>
</evidence>
<name>A0A392TVA9_9FABA</name>
<comment type="caution">
    <text evidence="1">The sequence shown here is derived from an EMBL/GenBank/DDBJ whole genome shotgun (WGS) entry which is preliminary data.</text>
</comment>
<dbReference type="AlphaFoldDB" id="A0A392TVA9"/>
<reference evidence="1 2" key="1">
    <citation type="journal article" date="2018" name="Front. Plant Sci.">
        <title>Red Clover (Trifolium pratense) and Zigzag Clover (T. medium) - A Picture of Genomic Similarities and Differences.</title>
        <authorList>
            <person name="Dluhosova J."/>
            <person name="Istvanek J."/>
            <person name="Nedelnik J."/>
            <person name="Repkova J."/>
        </authorList>
    </citation>
    <scope>NUCLEOTIDE SEQUENCE [LARGE SCALE GENOMIC DNA]</scope>
    <source>
        <strain evidence="2">cv. 10/8</strain>
        <tissue evidence="1">Leaf</tissue>
    </source>
</reference>
<feature type="non-terminal residue" evidence="1">
    <location>
        <position position="70"/>
    </location>
</feature>
<dbReference type="EMBL" id="LXQA010648224">
    <property type="protein sequence ID" value="MCI64046.1"/>
    <property type="molecule type" value="Genomic_DNA"/>
</dbReference>